<evidence type="ECO:0000256" key="1">
    <source>
        <dbReference type="SAM" id="Coils"/>
    </source>
</evidence>
<keyword evidence="5" id="KW-1185">Reference proteome</keyword>
<evidence type="ECO:0000256" key="2">
    <source>
        <dbReference type="SAM" id="MobiDB-lite"/>
    </source>
</evidence>
<evidence type="ECO:0000313" key="3">
    <source>
        <dbReference type="EMBL" id="CAI3972867.1"/>
    </source>
</evidence>
<proteinExistence type="predicted"/>
<accession>A0A9P1BGG5</accession>
<dbReference type="EMBL" id="CAMXCT030000039">
    <property type="protein sequence ID" value="CAL4760179.1"/>
    <property type="molecule type" value="Genomic_DNA"/>
</dbReference>
<reference evidence="4 5" key="2">
    <citation type="submission" date="2024-05" db="EMBL/GenBank/DDBJ databases">
        <authorList>
            <person name="Chen Y."/>
            <person name="Shah S."/>
            <person name="Dougan E. K."/>
            <person name="Thang M."/>
            <person name="Chan C."/>
        </authorList>
    </citation>
    <scope>NUCLEOTIDE SEQUENCE [LARGE SCALE GENOMIC DNA]</scope>
</reference>
<dbReference type="EMBL" id="CAMXCT010000039">
    <property type="protein sequence ID" value="CAI3972867.1"/>
    <property type="molecule type" value="Genomic_DNA"/>
</dbReference>
<evidence type="ECO:0000313" key="5">
    <source>
        <dbReference type="Proteomes" id="UP001152797"/>
    </source>
</evidence>
<dbReference type="Proteomes" id="UP001152797">
    <property type="component" value="Unassembled WGS sequence"/>
</dbReference>
<name>A0A9P1BGG5_9DINO</name>
<feature type="coiled-coil region" evidence="1">
    <location>
        <begin position="496"/>
        <end position="530"/>
    </location>
</feature>
<feature type="region of interest" description="Disordered" evidence="2">
    <location>
        <begin position="563"/>
        <end position="607"/>
    </location>
</feature>
<reference evidence="3" key="1">
    <citation type="submission" date="2022-10" db="EMBL/GenBank/DDBJ databases">
        <authorList>
            <person name="Chen Y."/>
            <person name="Dougan E. K."/>
            <person name="Chan C."/>
            <person name="Rhodes N."/>
            <person name="Thang M."/>
        </authorList>
    </citation>
    <scope>NUCLEOTIDE SEQUENCE</scope>
</reference>
<gene>
    <name evidence="3" type="ORF">C1SCF055_LOCUS1407</name>
</gene>
<evidence type="ECO:0000313" key="4">
    <source>
        <dbReference type="EMBL" id="CAL4760179.1"/>
    </source>
</evidence>
<dbReference type="AlphaFoldDB" id="A0A9P1BGG5"/>
<organism evidence="3">
    <name type="scientific">Cladocopium goreaui</name>
    <dbReference type="NCBI Taxonomy" id="2562237"/>
    <lineage>
        <taxon>Eukaryota</taxon>
        <taxon>Sar</taxon>
        <taxon>Alveolata</taxon>
        <taxon>Dinophyceae</taxon>
        <taxon>Suessiales</taxon>
        <taxon>Symbiodiniaceae</taxon>
        <taxon>Cladocopium</taxon>
    </lineage>
</organism>
<keyword evidence="1" id="KW-0175">Coiled coil</keyword>
<dbReference type="EMBL" id="CAMXCT020000039">
    <property type="protein sequence ID" value="CAL1126242.1"/>
    <property type="molecule type" value="Genomic_DNA"/>
</dbReference>
<sequence length="775" mass="84125">MDNHLQGVRTGLDAAIQRCNKESDLEAGLSPDMLHSILAFLATLSQELGNTDGPYLVGTTPGAVNEAWLEKVLGQHEAGKSMIQPKLCNTAKLQAGTCGLKDFMAGGTPKQALTDIAGMDVGGGAQLCRVANSQDESLVIFYPEVLVASFFVGNGQMLPVPFTMLGVRRYLRHISGETGAGPPYDNLCGKVSAPDFLNSNIMTDVADTKVSMTPVKIYDSSFVAVASYCSDCHRGECSEPEMFNNQCDNQRKHLDEDVSTWLQAYDYQNYHDAVSTAFAAVVTQIGTGPWGAGLWQGDAQQYFLTVWLATSLLDNVQLDYYIYDHFCENAGHQCFVLGQSMCQTCIQDSGMSSIAWAWDGEIRMILAQSMFVFGVADIGKNQPGLKLERQLTLQAEVATNQLRGIPTTKDIESARSEGPDVASGDFEHILQELEAAKKSRIDAEAKVTKVLAQDAMLREELERFEATASAEASRSSRLDGRCSVLEVESRTLRDELASSSNAHDQLEEVAKQLRRELAAKDQKLAQLQSQPQRISEEAIDFQAQRDYALSELKAANQVAEALKSTSNVLDKRRKPRRSRPNNEEAPPGATVGQEISDDQCGDLLAPPETLGKKVATDRAEALVNSVNSVNPVSASHAPDVPWADTPDVNSAKAFGSFAETGEVVLSIEESPAKQTSDSGEAKQDPQIFSDPSAKVFQFDFSVFDFLKHEALRTPPDSPLEMGTDAASFPVRSDEAATGLKLGAVEAALLEMPPNEVQATGLMFAGAHAFRGWRDN</sequence>
<comment type="caution">
    <text evidence="3">The sequence shown here is derived from an EMBL/GenBank/DDBJ whole genome shotgun (WGS) entry which is preliminary data.</text>
</comment>
<protein>
    <submittedName>
        <fullName evidence="4">EF-hand domain-containing protein</fullName>
    </submittedName>
</protein>